<dbReference type="EMBL" id="JBAMIC010000004">
    <property type="protein sequence ID" value="KAK7107286.1"/>
    <property type="molecule type" value="Genomic_DNA"/>
</dbReference>
<accession>A0AAN9BLH5</accession>
<name>A0AAN9BLH5_9CAEN</name>
<keyword evidence="3" id="KW-1185">Reference proteome</keyword>
<protein>
    <submittedName>
        <fullName evidence="2">Uncharacterized protein</fullName>
    </submittedName>
</protein>
<evidence type="ECO:0000313" key="2">
    <source>
        <dbReference type="EMBL" id="KAK7107286.1"/>
    </source>
</evidence>
<dbReference type="Proteomes" id="UP001374579">
    <property type="component" value="Unassembled WGS sequence"/>
</dbReference>
<evidence type="ECO:0000313" key="3">
    <source>
        <dbReference type="Proteomes" id="UP001374579"/>
    </source>
</evidence>
<feature type="signal peptide" evidence="1">
    <location>
        <begin position="1"/>
        <end position="16"/>
    </location>
</feature>
<organism evidence="2 3">
    <name type="scientific">Littorina saxatilis</name>
    <dbReference type="NCBI Taxonomy" id="31220"/>
    <lineage>
        <taxon>Eukaryota</taxon>
        <taxon>Metazoa</taxon>
        <taxon>Spiralia</taxon>
        <taxon>Lophotrochozoa</taxon>
        <taxon>Mollusca</taxon>
        <taxon>Gastropoda</taxon>
        <taxon>Caenogastropoda</taxon>
        <taxon>Littorinimorpha</taxon>
        <taxon>Littorinoidea</taxon>
        <taxon>Littorinidae</taxon>
        <taxon>Littorina</taxon>
    </lineage>
</organism>
<comment type="caution">
    <text evidence="2">The sequence shown here is derived from an EMBL/GenBank/DDBJ whole genome shotgun (WGS) entry which is preliminary data.</text>
</comment>
<sequence length="109" mass="11798">MKFAVALLCLLPLAFCAPVEERGLGDILNSGLGLFGMDLSQLKTIVTGIAGTLEQDATEKQCETQCAPVVNQVMHDTDFSHLLTTFCPFICRSFQSLAHQLNVKIGPTN</sequence>
<feature type="chain" id="PRO_5042865657" evidence="1">
    <location>
        <begin position="17"/>
        <end position="109"/>
    </location>
</feature>
<reference evidence="2 3" key="1">
    <citation type="submission" date="2024-02" db="EMBL/GenBank/DDBJ databases">
        <title>Chromosome-scale genome assembly of the rough periwinkle Littorina saxatilis.</title>
        <authorList>
            <person name="De Jode A."/>
            <person name="Faria R."/>
            <person name="Formenti G."/>
            <person name="Sims Y."/>
            <person name="Smith T.P."/>
            <person name="Tracey A."/>
            <person name="Wood J.M.D."/>
            <person name="Zagrodzka Z.B."/>
            <person name="Johannesson K."/>
            <person name="Butlin R.K."/>
            <person name="Leder E.H."/>
        </authorList>
    </citation>
    <scope>NUCLEOTIDE SEQUENCE [LARGE SCALE GENOMIC DNA]</scope>
    <source>
        <strain evidence="2">Snail1</strain>
        <tissue evidence="2">Muscle</tissue>
    </source>
</reference>
<gene>
    <name evidence="2" type="ORF">V1264_015234</name>
</gene>
<proteinExistence type="predicted"/>
<dbReference type="AlphaFoldDB" id="A0AAN9BLH5"/>
<keyword evidence="1" id="KW-0732">Signal</keyword>
<evidence type="ECO:0000256" key="1">
    <source>
        <dbReference type="SAM" id="SignalP"/>
    </source>
</evidence>